<feature type="compositionally biased region" description="Basic and acidic residues" evidence="4">
    <location>
        <begin position="271"/>
        <end position="280"/>
    </location>
</feature>
<evidence type="ECO:0000313" key="7">
    <source>
        <dbReference type="Proteomes" id="UP001497497"/>
    </source>
</evidence>
<evidence type="ECO:0000256" key="4">
    <source>
        <dbReference type="SAM" id="MobiDB-lite"/>
    </source>
</evidence>
<dbReference type="GO" id="GO:0000502">
    <property type="term" value="C:proteasome complex"/>
    <property type="evidence" value="ECO:0007669"/>
    <property type="project" value="UniProtKB-KW"/>
</dbReference>
<feature type="region of interest" description="Disordered" evidence="4">
    <location>
        <begin position="151"/>
        <end position="212"/>
    </location>
</feature>
<dbReference type="Gene3D" id="3.40.1000.30">
    <property type="match status" value="1"/>
</dbReference>
<accession>A0AAV2HM69</accession>
<dbReference type="Proteomes" id="UP001497497">
    <property type="component" value="Unassembled WGS sequence"/>
</dbReference>
<proteinExistence type="inferred from homology"/>
<evidence type="ECO:0000313" key="6">
    <source>
        <dbReference type="EMBL" id="CAL1535144.1"/>
    </source>
</evidence>
<organism evidence="6 7">
    <name type="scientific">Lymnaea stagnalis</name>
    <name type="common">Great pond snail</name>
    <name type="synonym">Helix stagnalis</name>
    <dbReference type="NCBI Taxonomy" id="6523"/>
    <lineage>
        <taxon>Eukaryota</taxon>
        <taxon>Metazoa</taxon>
        <taxon>Spiralia</taxon>
        <taxon>Lophotrochozoa</taxon>
        <taxon>Mollusca</taxon>
        <taxon>Gastropoda</taxon>
        <taxon>Heterobranchia</taxon>
        <taxon>Euthyneura</taxon>
        <taxon>Panpulmonata</taxon>
        <taxon>Hygrophila</taxon>
        <taxon>Lymnaeoidea</taxon>
        <taxon>Lymnaeidae</taxon>
        <taxon>Lymnaea</taxon>
    </lineage>
</organism>
<keyword evidence="7" id="KW-1185">Reference proteome</keyword>
<dbReference type="PANTHER" id="PTHR13266:SF1">
    <property type="entry name" value="PROTEASOME INHIBITOR PI31 SUBUNIT"/>
    <property type="match status" value="1"/>
</dbReference>
<dbReference type="GO" id="GO:0043161">
    <property type="term" value="P:proteasome-mediated ubiquitin-dependent protein catabolic process"/>
    <property type="evidence" value="ECO:0007669"/>
    <property type="project" value="InterPro"/>
</dbReference>
<protein>
    <recommendedName>
        <fullName evidence="2">Proteasome inhibitor PI31 subunit</fullName>
    </recommendedName>
</protein>
<keyword evidence="3" id="KW-0647">Proteasome</keyword>
<comment type="similarity">
    <text evidence="1">Belongs to the proteasome inhibitor PI31 family.</text>
</comment>
<gene>
    <name evidence="6" type="ORF">GSLYS_00009104001</name>
</gene>
<evidence type="ECO:0000259" key="5">
    <source>
        <dbReference type="Pfam" id="PF11566"/>
    </source>
</evidence>
<dbReference type="Pfam" id="PF11566">
    <property type="entry name" value="PI31_Prot_N"/>
    <property type="match status" value="1"/>
</dbReference>
<feature type="compositionally biased region" description="Polar residues" evidence="4">
    <location>
        <begin position="162"/>
        <end position="171"/>
    </location>
</feature>
<evidence type="ECO:0000256" key="2">
    <source>
        <dbReference type="ARBA" id="ARBA00015575"/>
    </source>
</evidence>
<name>A0AAV2HM69_LYMST</name>
<feature type="region of interest" description="Disordered" evidence="4">
    <location>
        <begin position="235"/>
        <end position="287"/>
    </location>
</feature>
<dbReference type="InterPro" id="IPR045128">
    <property type="entry name" value="PI31-like"/>
</dbReference>
<dbReference type="PANTHER" id="PTHR13266">
    <property type="entry name" value="PROTEASOME INHIBITOR"/>
    <property type="match status" value="1"/>
</dbReference>
<dbReference type="GO" id="GO:0004866">
    <property type="term" value="F:endopeptidase inhibitor activity"/>
    <property type="evidence" value="ECO:0007669"/>
    <property type="project" value="InterPro"/>
</dbReference>
<sequence>MALPGFELIYSSVAQQIRSTDDAAIVAIHWNLISNGLKCCGAGETWPERQNENYTGSETLPPGWNSDDSIYALRYVDPTSNRTYLMKALAIDGALILHLLRSFDEKTVSTTIRSRDFVNEDRSNVTSAFNNLKELNGTVTKELYAKVMDANKQQSTERRSDSSTSQNQSGRSPLMEDPRRGNSSGGIGFIPPRQPMRPDFNDPFSVGRADLDPLGGGFGGGMFMDPRNFTSPGGFRPGGSMGVQPPGFPPGSIPPGARFDPVGPAGMRPMPDPDHERPPDGFDDMFM</sequence>
<evidence type="ECO:0000256" key="1">
    <source>
        <dbReference type="ARBA" id="ARBA00006405"/>
    </source>
</evidence>
<feature type="domain" description="PI31 proteasome regulator N-terminal" evidence="5">
    <location>
        <begin position="15"/>
        <end position="151"/>
    </location>
</feature>
<comment type="caution">
    <text evidence="6">The sequence shown here is derived from an EMBL/GenBank/DDBJ whole genome shotgun (WGS) entry which is preliminary data.</text>
</comment>
<dbReference type="InterPro" id="IPR021625">
    <property type="entry name" value="PI31_Prot_N"/>
</dbReference>
<reference evidence="6 7" key="1">
    <citation type="submission" date="2024-04" db="EMBL/GenBank/DDBJ databases">
        <authorList>
            <consortium name="Genoscope - CEA"/>
            <person name="William W."/>
        </authorList>
    </citation>
    <scope>NUCLEOTIDE SEQUENCE [LARGE SCALE GENOMIC DNA]</scope>
</reference>
<dbReference type="AlphaFoldDB" id="A0AAV2HM69"/>
<dbReference type="GO" id="GO:0070628">
    <property type="term" value="F:proteasome binding"/>
    <property type="evidence" value="ECO:0007669"/>
    <property type="project" value="InterPro"/>
</dbReference>
<evidence type="ECO:0000256" key="3">
    <source>
        <dbReference type="ARBA" id="ARBA00022942"/>
    </source>
</evidence>
<dbReference type="EMBL" id="CAXITT010000193">
    <property type="protein sequence ID" value="CAL1535144.1"/>
    <property type="molecule type" value="Genomic_DNA"/>
</dbReference>